<gene>
    <name evidence="2" type="ORF">ACFL2Z_05275</name>
</gene>
<dbReference type="PROSITE" id="PS51257">
    <property type="entry name" value="PROKAR_LIPOPROTEIN"/>
    <property type="match status" value="1"/>
</dbReference>
<comment type="caution">
    <text evidence="2">The sequence shown here is derived from an EMBL/GenBank/DDBJ whole genome shotgun (WGS) entry which is preliminary data.</text>
</comment>
<feature type="chain" id="PRO_5045651981" evidence="1">
    <location>
        <begin position="21"/>
        <end position="193"/>
    </location>
</feature>
<reference evidence="2 3" key="1">
    <citation type="submission" date="2024-09" db="EMBL/GenBank/DDBJ databases">
        <authorList>
            <person name="D'Angelo T."/>
        </authorList>
    </citation>
    <scope>NUCLEOTIDE SEQUENCE [LARGE SCALE GENOMIC DNA]</scope>
    <source>
        <strain evidence="2">SAG AM-311-F02</strain>
    </source>
</reference>
<evidence type="ECO:0000313" key="3">
    <source>
        <dbReference type="Proteomes" id="UP001594288"/>
    </source>
</evidence>
<proteinExistence type="predicted"/>
<organism evidence="2 3">
    <name type="scientific">Eiseniibacteriota bacterium</name>
    <dbReference type="NCBI Taxonomy" id="2212470"/>
    <lineage>
        <taxon>Bacteria</taxon>
        <taxon>Candidatus Eiseniibacteriota</taxon>
    </lineage>
</organism>
<dbReference type="EMBL" id="JBHPEI010000109">
    <property type="protein sequence ID" value="MFC1800297.1"/>
    <property type="molecule type" value="Genomic_DNA"/>
</dbReference>
<keyword evidence="3" id="KW-1185">Reference proteome</keyword>
<accession>A0ABV6YQG1</accession>
<evidence type="ECO:0000256" key="1">
    <source>
        <dbReference type="SAM" id="SignalP"/>
    </source>
</evidence>
<name>A0ABV6YQG1_UNCEI</name>
<protein>
    <submittedName>
        <fullName evidence="2">Uncharacterized protein</fullName>
    </submittedName>
</protein>
<feature type="signal peptide" evidence="1">
    <location>
        <begin position="1"/>
        <end position="20"/>
    </location>
</feature>
<evidence type="ECO:0000313" key="2">
    <source>
        <dbReference type="EMBL" id="MFC1800297.1"/>
    </source>
</evidence>
<keyword evidence="1" id="KW-0732">Signal</keyword>
<sequence length="193" mass="22062">MRRWGWVLLALALVSTAIFGCSPSSDTGPPPVEEVKPTDPDNLMLFLARAYREEDPDDYDQALDESFLFQFTPDIADELGLPELEPWWGKTEDLGSTRGMFDEPTVTAITFTYETVGEWIPHIEVRKDTTFSGVFRRYDPLIEVITVTDNPEDPELRYRVDGSWLDIIAVPDRFTEGNWTILKIQEVEKNPTS</sequence>
<dbReference type="Proteomes" id="UP001594288">
    <property type="component" value="Unassembled WGS sequence"/>
</dbReference>